<dbReference type="OrthoDB" id="454880at2"/>
<name>B0C3Q2_ACAM1</name>
<dbReference type="EMBL" id="CP000828">
    <property type="protein sequence ID" value="ABW30989.1"/>
    <property type="molecule type" value="Genomic_DNA"/>
</dbReference>
<evidence type="ECO:0008006" key="3">
    <source>
        <dbReference type="Google" id="ProtNLM"/>
    </source>
</evidence>
<protein>
    <recommendedName>
        <fullName evidence="3">Sigma-70 family RNA polymerase sigma factor</fullName>
    </recommendedName>
</protein>
<evidence type="ECO:0000313" key="1">
    <source>
        <dbReference type="EMBL" id="ABW30989.1"/>
    </source>
</evidence>
<accession>B0C3Q2</accession>
<dbReference type="Proteomes" id="UP000000268">
    <property type="component" value="Chromosome"/>
</dbReference>
<dbReference type="KEGG" id="amr:AM1_6057"/>
<dbReference type="STRING" id="329726.AM1_6057"/>
<sequence>MNITDRDSNPIDAEVLPLLLEARQYPPGHHKRKQCLSKIIRIIQKSKKLWYEHTPYYEDALQLTWLYFCQNICEEGTGKQFDPDRSSIITWLNQYLKWRLRDFQISKAQYHARFCFPISSTGANQACDAMANLAAPPDIPPILEVTRHWVETDPTGELRGLHILNRPDVNCQVLLLKRIFSDMQWDQISQEFDLPISTLSSFFQRRCMPVVKKFGEQQGFLDHKHP</sequence>
<organism evidence="1 2">
    <name type="scientific">Acaryochloris marina (strain MBIC 11017)</name>
    <dbReference type="NCBI Taxonomy" id="329726"/>
    <lineage>
        <taxon>Bacteria</taxon>
        <taxon>Bacillati</taxon>
        <taxon>Cyanobacteriota</taxon>
        <taxon>Cyanophyceae</taxon>
        <taxon>Acaryochloridales</taxon>
        <taxon>Acaryochloridaceae</taxon>
        <taxon>Acaryochloris</taxon>
    </lineage>
</organism>
<dbReference type="HOGENOM" id="CLU_077415_2_0_3"/>
<keyword evidence="2" id="KW-1185">Reference proteome</keyword>
<reference evidence="1 2" key="1">
    <citation type="journal article" date="2008" name="Proc. Natl. Acad. Sci. U.S.A.">
        <title>Niche adaptation and genome expansion in the chlorophyll d-producing cyanobacterium Acaryochloris marina.</title>
        <authorList>
            <person name="Swingley W.D."/>
            <person name="Chen M."/>
            <person name="Cheung P.C."/>
            <person name="Conrad A.L."/>
            <person name="Dejesa L.C."/>
            <person name="Hao J."/>
            <person name="Honchak B.M."/>
            <person name="Karbach L.E."/>
            <person name="Kurdoglu A."/>
            <person name="Lahiri S."/>
            <person name="Mastrian S.D."/>
            <person name="Miyashita H."/>
            <person name="Page L."/>
            <person name="Ramakrishna P."/>
            <person name="Satoh S."/>
            <person name="Sattley W.M."/>
            <person name="Shimada Y."/>
            <person name="Taylor H.L."/>
            <person name="Tomo T."/>
            <person name="Tsuchiya T."/>
            <person name="Wang Z.T."/>
            <person name="Raymond J."/>
            <person name="Mimuro M."/>
            <person name="Blankenship R.E."/>
            <person name="Touchman J.W."/>
        </authorList>
    </citation>
    <scope>NUCLEOTIDE SEQUENCE [LARGE SCALE GENOMIC DNA]</scope>
    <source>
        <strain evidence="2">MBIC 11017</strain>
    </source>
</reference>
<gene>
    <name evidence="1" type="ordered locus">AM1_6057</name>
</gene>
<dbReference type="eggNOG" id="COG1595">
    <property type="taxonomic scope" value="Bacteria"/>
</dbReference>
<evidence type="ECO:0000313" key="2">
    <source>
        <dbReference type="Proteomes" id="UP000000268"/>
    </source>
</evidence>
<proteinExistence type="predicted"/>
<dbReference type="RefSeq" id="WP_010473062.1">
    <property type="nucleotide sequence ID" value="NC_009925.1"/>
</dbReference>
<dbReference type="AlphaFoldDB" id="B0C3Q2"/>